<keyword evidence="1" id="KW-1133">Transmembrane helix</keyword>
<reference evidence="2" key="1">
    <citation type="journal article" date="2018" name="Genome Biol.">
        <title>SKESA: strategic k-mer extension for scrupulous assemblies.</title>
        <authorList>
            <person name="Souvorov A."/>
            <person name="Agarwala R."/>
            <person name="Lipman D.J."/>
        </authorList>
    </citation>
    <scope>NUCLEOTIDE SEQUENCE</scope>
    <source>
        <strain evidence="2">5039-68</strain>
    </source>
</reference>
<dbReference type="AlphaFoldDB" id="A0A731TNS1"/>
<dbReference type="InterPro" id="IPR010637">
    <property type="entry name" value="Sif"/>
</dbReference>
<name>A0A731TNS1_SALEE</name>
<comment type="caution">
    <text evidence="2">The sequence shown here is derived from an EMBL/GenBank/DDBJ whole genome shotgun (WGS) entry which is preliminary data.</text>
</comment>
<accession>A0A731TNS1</accession>
<evidence type="ECO:0000313" key="2">
    <source>
        <dbReference type="EMBL" id="HAE4732748.1"/>
    </source>
</evidence>
<sequence>MVQHFHQFLATSARRIIIEKVELCYARAEEVTLLPVKNSAFYPIYNMFVVAIVVAWAHLLSEVTMPFYVGSSCFPACISKQKITEILNSNIPPKMSLWEMIKEFFFSTHQAEAQDCLYRICHPSAGTTPDDVRYLFERLKGLAYPGYADNIQSYRYGGKHFCIMDKNGDELLSVIFADDYTVTTGTRGSFFADGTARSYPLHPQFPFQRGL</sequence>
<keyword evidence="1" id="KW-0812">Transmembrane</keyword>
<reference evidence="2" key="2">
    <citation type="submission" date="2018-07" db="EMBL/GenBank/DDBJ databases">
        <authorList>
            <consortium name="NCBI Pathogen Detection Project"/>
        </authorList>
    </citation>
    <scope>NUCLEOTIDE SEQUENCE</scope>
    <source>
        <strain evidence="2">5039-68</strain>
    </source>
</reference>
<gene>
    <name evidence="2" type="ORF">GND13_001996</name>
</gene>
<organism evidence="2">
    <name type="scientific">Salmonella enterica subsp. VII serovar 40:z4,z24:[z39]</name>
    <dbReference type="NCBI Taxonomy" id="1967625"/>
    <lineage>
        <taxon>Bacteria</taxon>
        <taxon>Pseudomonadati</taxon>
        <taxon>Pseudomonadota</taxon>
        <taxon>Gammaproteobacteria</taxon>
        <taxon>Enterobacterales</taxon>
        <taxon>Enterobacteriaceae</taxon>
        <taxon>Salmonella</taxon>
    </lineage>
</organism>
<evidence type="ECO:0000256" key="1">
    <source>
        <dbReference type="SAM" id="Phobius"/>
    </source>
</evidence>
<protein>
    <submittedName>
        <fullName evidence="2">Uncharacterized protein</fullName>
    </submittedName>
</protein>
<proteinExistence type="predicted"/>
<dbReference type="Gene3D" id="3.30.2440.10">
    <property type="entry name" value="Secreted effector protein SifA"/>
    <property type="match status" value="1"/>
</dbReference>
<feature type="transmembrane region" description="Helical" evidence="1">
    <location>
        <begin position="40"/>
        <end position="60"/>
    </location>
</feature>
<keyword evidence="1" id="KW-0472">Membrane</keyword>
<dbReference type="Pfam" id="PF06767">
    <property type="entry name" value="Sif"/>
    <property type="match status" value="1"/>
</dbReference>
<dbReference type="EMBL" id="DAASAS010000012">
    <property type="protein sequence ID" value="HAE4732748.1"/>
    <property type="molecule type" value="Genomic_DNA"/>
</dbReference>